<keyword evidence="3" id="KW-0547">Nucleotide-binding</keyword>
<dbReference type="GO" id="GO:0055085">
    <property type="term" value="P:transmembrane transport"/>
    <property type="evidence" value="ECO:0007669"/>
    <property type="project" value="UniProtKB-ARBA"/>
</dbReference>
<dbReference type="InterPro" id="IPR003593">
    <property type="entry name" value="AAA+_ATPase"/>
</dbReference>
<dbReference type="OrthoDB" id="9806285at2"/>
<sequence>MSLEAHRIGFRYGQEPWILRGFDFDLHPGEVVGLAGPSGCGKSTLGQLLAGYRQPLEGSVTLDDASVSSSGYRPAQLVFQHPEKAVNPRWMMAKTLREGWEPGKEVLAALGVEPDWLNRWPHELSGGELQRFCIARALGPATRYLIADEMTTMLDAITQAQLWHAVLDIAAQRGMGMLIISHDRHLLERLCSRIVDAAAFMPLSSANESV</sequence>
<dbReference type="Pfam" id="PF00005">
    <property type="entry name" value="ABC_tran"/>
    <property type="match status" value="1"/>
</dbReference>
<comment type="similarity">
    <text evidence="1">Belongs to the ABC transporter superfamily.</text>
</comment>
<evidence type="ECO:0000313" key="6">
    <source>
        <dbReference type="EMBL" id="TDF95765.1"/>
    </source>
</evidence>
<reference evidence="6 7" key="1">
    <citation type="submission" date="2019-03" db="EMBL/GenBank/DDBJ databases">
        <title>This is whole genome sequence of Paenibacillus sp MS74 strain.</title>
        <authorList>
            <person name="Trinh H.N."/>
        </authorList>
    </citation>
    <scope>NUCLEOTIDE SEQUENCE [LARGE SCALE GENOMIC DNA]</scope>
    <source>
        <strain evidence="6 7">MS74</strain>
    </source>
</reference>
<evidence type="ECO:0000259" key="5">
    <source>
        <dbReference type="PROSITE" id="PS50893"/>
    </source>
</evidence>
<keyword evidence="4 6" id="KW-0067">ATP-binding</keyword>
<dbReference type="GO" id="GO:0016887">
    <property type="term" value="F:ATP hydrolysis activity"/>
    <property type="evidence" value="ECO:0007669"/>
    <property type="project" value="InterPro"/>
</dbReference>
<dbReference type="PANTHER" id="PTHR43776">
    <property type="entry name" value="TRANSPORT ATP-BINDING PROTEIN"/>
    <property type="match status" value="1"/>
</dbReference>
<dbReference type="SMART" id="SM00382">
    <property type="entry name" value="AAA"/>
    <property type="match status" value="1"/>
</dbReference>
<dbReference type="EMBL" id="SMRT01000009">
    <property type="protein sequence ID" value="TDF95765.1"/>
    <property type="molecule type" value="Genomic_DNA"/>
</dbReference>
<dbReference type="RefSeq" id="WP_133230859.1">
    <property type="nucleotide sequence ID" value="NZ_SMRT01000009.1"/>
</dbReference>
<keyword evidence="2" id="KW-0813">Transport</keyword>
<dbReference type="Gene3D" id="3.40.50.300">
    <property type="entry name" value="P-loop containing nucleotide triphosphate hydrolases"/>
    <property type="match status" value="1"/>
</dbReference>
<name>A0A4R5KLK3_9BACL</name>
<organism evidence="6 7">
    <name type="scientific">Paenibacillus piri</name>
    <dbReference type="NCBI Taxonomy" id="2547395"/>
    <lineage>
        <taxon>Bacteria</taxon>
        <taxon>Bacillati</taxon>
        <taxon>Bacillota</taxon>
        <taxon>Bacilli</taxon>
        <taxon>Bacillales</taxon>
        <taxon>Paenibacillaceae</taxon>
        <taxon>Paenibacillus</taxon>
    </lineage>
</organism>
<protein>
    <submittedName>
        <fullName evidence="6">ATP-binding cassette domain-containing protein</fullName>
    </submittedName>
</protein>
<accession>A0A4R5KLK3</accession>
<evidence type="ECO:0000256" key="3">
    <source>
        <dbReference type="ARBA" id="ARBA00022741"/>
    </source>
</evidence>
<dbReference type="AlphaFoldDB" id="A0A4R5KLK3"/>
<evidence type="ECO:0000256" key="2">
    <source>
        <dbReference type="ARBA" id="ARBA00022448"/>
    </source>
</evidence>
<gene>
    <name evidence="6" type="ORF">E1757_18670</name>
</gene>
<dbReference type="InterPro" id="IPR003439">
    <property type="entry name" value="ABC_transporter-like_ATP-bd"/>
</dbReference>
<dbReference type="PROSITE" id="PS50893">
    <property type="entry name" value="ABC_TRANSPORTER_2"/>
    <property type="match status" value="1"/>
</dbReference>
<feature type="domain" description="ABC transporter" evidence="5">
    <location>
        <begin position="3"/>
        <end position="210"/>
    </location>
</feature>
<evidence type="ECO:0000256" key="1">
    <source>
        <dbReference type="ARBA" id="ARBA00005417"/>
    </source>
</evidence>
<keyword evidence="7" id="KW-1185">Reference proteome</keyword>
<comment type="caution">
    <text evidence="6">The sequence shown here is derived from an EMBL/GenBank/DDBJ whole genome shotgun (WGS) entry which is preliminary data.</text>
</comment>
<dbReference type="InterPro" id="IPR027417">
    <property type="entry name" value="P-loop_NTPase"/>
</dbReference>
<dbReference type="SUPFAM" id="SSF52540">
    <property type="entry name" value="P-loop containing nucleoside triphosphate hydrolases"/>
    <property type="match status" value="1"/>
</dbReference>
<proteinExistence type="inferred from homology"/>
<evidence type="ECO:0000313" key="7">
    <source>
        <dbReference type="Proteomes" id="UP000295636"/>
    </source>
</evidence>
<dbReference type="InterPro" id="IPR017871">
    <property type="entry name" value="ABC_transporter-like_CS"/>
</dbReference>
<dbReference type="GO" id="GO:0005524">
    <property type="term" value="F:ATP binding"/>
    <property type="evidence" value="ECO:0007669"/>
    <property type="project" value="UniProtKB-KW"/>
</dbReference>
<evidence type="ECO:0000256" key="4">
    <source>
        <dbReference type="ARBA" id="ARBA00022840"/>
    </source>
</evidence>
<dbReference type="Proteomes" id="UP000295636">
    <property type="component" value="Unassembled WGS sequence"/>
</dbReference>
<dbReference type="PROSITE" id="PS00211">
    <property type="entry name" value="ABC_TRANSPORTER_1"/>
    <property type="match status" value="1"/>
</dbReference>
<dbReference type="InterPro" id="IPR050319">
    <property type="entry name" value="ABC_transp_ATP-bind"/>
</dbReference>
<dbReference type="PANTHER" id="PTHR43776:SF7">
    <property type="entry name" value="D,D-DIPEPTIDE TRANSPORT ATP-BINDING PROTEIN DDPF-RELATED"/>
    <property type="match status" value="1"/>
</dbReference>